<dbReference type="OMA" id="GPRIDWM"/>
<sequence>MYAAHSKNINRHKSFHPLTGQNLEKIEKKYAEVENKEAQAADRKATLRRERDDDLIAELEDASAGITATKGPRIDWMFAAEKNAVVAPTTTTAMSTNSSSAMSTTRAAVSSSTLLSSSTTATTTAATTTGAVTTGAVTTAEAQQTRQEIERLRKLKNDPLSKVRQHRDDVVASAARRVGGGGGASADGANSSSAAASSAGNDIQMRLQALLNARAAGTAQR</sequence>
<proteinExistence type="predicted"/>
<evidence type="ECO:0000313" key="3">
    <source>
        <dbReference type="EMBL" id="CUG80322.1"/>
    </source>
</evidence>
<organism evidence="3 4">
    <name type="scientific">Bodo saltans</name>
    <name type="common">Flagellated protozoan</name>
    <dbReference type="NCBI Taxonomy" id="75058"/>
    <lineage>
        <taxon>Eukaryota</taxon>
        <taxon>Discoba</taxon>
        <taxon>Euglenozoa</taxon>
        <taxon>Kinetoplastea</taxon>
        <taxon>Metakinetoplastina</taxon>
        <taxon>Eubodonida</taxon>
        <taxon>Bodonidae</taxon>
        <taxon>Bodo</taxon>
    </lineage>
</organism>
<feature type="compositionally biased region" description="Low complexity" evidence="2">
    <location>
        <begin position="186"/>
        <end position="199"/>
    </location>
</feature>
<evidence type="ECO:0000256" key="1">
    <source>
        <dbReference type="SAM" id="Coils"/>
    </source>
</evidence>
<evidence type="ECO:0000313" key="4">
    <source>
        <dbReference type="Proteomes" id="UP000051952"/>
    </source>
</evidence>
<evidence type="ECO:0000256" key="2">
    <source>
        <dbReference type="SAM" id="MobiDB-lite"/>
    </source>
</evidence>
<dbReference type="OrthoDB" id="273641at2759"/>
<feature type="compositionally biased region" description="Basic and acidic residues" evidence="2">
    <location>
        <begin position="154"/>
        <end position="170"/>
    </location>
</feature>
<dbReference type="Proteomes" id="UP000051952">
    <property type="component" value="Unassembled WGS sequence"/>
</dbReference>
<protein>
    <recommendedName>
        <fullName evidence="5">CBF1-interacting co-repressor CIR N-terminal domain-containing protein</fullName>
    </recommendedName>
</protein>
<reference evidence="4" key="1">
    <citation type="submission" date="2015-09" db="EMBL/GenBank/DDBJ databases">
        <authorList>
            <consortium name="Pathogen Informatics"/>
        </authorList>
    </citation>
    <scope>NUCLEOTIDE SEQUENCE [LARGE SCALE GENOMIC DNA]</scope>
    <source>
        <strain evidence="4">Lake Konstanz</strain>
    </source>
</reference>
<dbReference type="EMBL" id="CYKH01001048">
    <property type="protein sequence ID" value="CUG80322.1"/>
    <property type="molecule type" value="Genomic_DNA"/>
</dbReference>
<feature type="region of interest" description="Disordered" evidence="2">
    <location>
        <begin position="154"/>
        <end position="199"/>
    </location>
</feature>
<keyword evidence="4" id="KW-1185">Reference proteome</keyword>
<feature type="coiled-coil region" evidence="1">
    <location>
        <begin position="23"/>
        <end position="50"/>
    </location>
</feature>
<evidence type="ECO:0008006" key="5">
    <source>
        <dbReference type="Google" id="ProtNLM"/>
    </source>
</evidence>
<dbReference type="AlphaFoldDB" id="A0A0S4J7P4"/>
<dbReference type="VEuPathDB" id="TriTrypDB:BSAL_05950"/>
<accession>A0A0S4J7P4</accession>
<name>A0A0S4J7P4_BODSA</name>
<keyword evidence="1" id="KW-0175">Coiled coil</keyword>
<gene>
    <name evidence="3" type="ORF">BSAL_05950</name>
</gene>